<feature type="compositionally biased region" description="Basic and acidic residues" evidence="6">
    <location>
        <begin position="419"/>
        <end position="432"/>
    </location>
</feature>
<keyword evidence="9" id="KW-1185">Reference proteome</keyword>
<reference evidence="8 9" key="1">
    <citation type="journal article" date="2010" name="Science">
        <title>Pathogenicity determinants in smut fungi revealed by genome comparison.</title>
        <authorList>
            <person name="Schirawski J."/>
            <person name="Mannhaupt G."/>
            <person name="Muench K."/>
            <person name="Brefort T."/>
            <person name="Schipper K."/>
            <person name="Doehlemann G."/>
            <person name="Di Stasio M."/>
            <person name="Roessel N."/>
            <person name="Mendoza-Mendoza A."/>
            <person name="Pester D."/>
            <person name="Mueller O."/>
            <person name="Winterberg B."/>
            <person name="Meyer E."/>
            <person name="Ghareeb H."/>
            <person name="Wollenberg T."/>
            <person name="Muensterkoetter M."/>
            <person name="Wong P."/>
            <person name="Walter M."/>
            <person name="Stukenbrock E."/>
            <person name="Gueldener U."/>
            <person name="Kahmann R."/>
        </authorList>
    </citation>
    <scope>NUCLEOTIDE SEQUENCE [LARGE SCALE GENOMIC DNA]</scope>
    <source>
        <strain evidence="9">SRZ2</strain>
    </source>
</reference>
<dbReference type="Pfam" id="PF00412">
    <property type="entry name" value="LIM"/>
    <property type="match status" value="1"/>
</dbReference>
<keyword evidence="4 5" id="KW-0440">LIM domain</keyword>
<evidence type="ECO:0000256" key="5">
    <source>
        <dbReference type="PROSITE-ProRule" id="PRU00125"/>
    </source>
</evidence>
<dbReference type="SMART" id="SM00132">
    <property type="entry name" value="LIM"/>
    <property type="match status" value="2"/>
</dbReference>
<dbReference type="PROSITE" id="PS50023">
    <property type="entry name" value="LIM_DOMAIN_2"/>
    <property type="match status" value="1"/>
</dbReference>
<evidence type="ECO:0000256" key="2">
    <source>
        <dbReference type="ARBA" id="ARBA00022737"/>
    </source>
</evidence>
<dbReference type="eggNOG" id="ENOG502S54T">
    <property type="taxonomic scope" value="Eukaryota"/>
</dbReference>
<evidence type="ECO:0000256" key="4">
    <source>
        <dbReference type="ARBA" id="ARBA00023038"/>
    </source>
</evidence>
<name>E6ZVL4_SPORE</name>
<organism evidence="8 9">
    <name type="scientific">Sporisorium reilianum (strain SRZ2)</name>
    <name type="common">Maize head smut fungus</name>
    <dbReference type="NCBI Taxonomy" id="999809"/>
    <lineage>
        <taxon>Eukaryota</taxon>
        <taxon>Fungi</taxon>
        <taxon>Dikarya</taxon>
        <taxon>Basidiomycota</taxon>
        <taxon>Ustilaginomycotina</taxon>
        <taxon>Ustilaginomycetes</taxon>
        <taxon>Ustilaginales</taxon>
        <taxon>Ustilaginaceae</taxon>
        <taxon>Sporisorium</taxon>
    </lineage>
</organism>
<dbReference type="GO" id="GO:0030695">
    <property type="term" value="F:GTPase regulator activity"/>
    <property type="evidence" value="ECO:0007669"/>
    <property type="project" value="UniProtKB-ARBA"/>
</dbReference>
<evidence type="ECO:0000256" key="6">
    <source>
        <dbReference type="SAM" id="MobiDB-lite"/>
    </source>
</evidence>
<feature type="compositionally biased region" description="Basic and acidic residues" evidence="6">
    <location>
        <begin position="439"/>
        <end position="458"/>
    </location>
</feature>
<evidence type="ECO:0000256" key="3">
    <source>
        <dbReference type="ARBA" id="ARBA00022833"/>
    </source>
</evidence>
<keyword evidence="2" id="KW-0677">Repeat</keyword>
<proteinExistence type="predicted"/>
<protein>
    <recommendedName>
        <fullName evidence="7">LIM zinc-binding domain-containing protein</fullName>
    </recommendedName>
</protein>
<evidence type="ECO:0000256" key="1">
    <source>
        <dbReference type="ARBA" id="ARBA00022723"/>
    </source>
</evidence>
<evidence type="ECO:0000259" key="7">
    <source>
        <dbReference type="PROSITE" id="PS50023"/>
    </source>
</evidence>
<feature type="compositionally biased region" description="Low complexity" evidence="6">
    <location>
        <begin position="468"/>
        <end position="479"/>
    </location>
</feature>
<feature type="region of interest" description="Disordered" evidence="6">
    <location>
        <begin position="328"/>
        <end position="527"/>
    </location>
</feature>
<dbReference type="GO" id="GO:0046872">
    <property type="term" value="F:metal ion binding"/>
    <property type="evidence" value="ECO:0007669"/>
    <property type="project" value="UniProtKB-KW"/>
</dbReference>
<dbReference type="HOGENOM" id="CLU_003767_0_0_1"/>
<gene>
    <name evidence="8" type="ORF">sr16680</name>
</gene>
<dbReference type="OrthoDB" id="1112565at2759"/>
<feature type="region of interest" description="Disordered" evidence="6">
    <location>
        <begin position="621"/>
        <end position="669"/>
    </location>
</feature>
<dbReference type="AlphaFoldDB" id="E6ZVL4"/>
<feature type="compositionally biased region" description="Polar residues" evidence="6">
    <location>
        <begin position="374"/>
        <end position="391"/>
    </location>
</feature>
<dbReference type="VEuPathDB" id="FungiDB:sr16680"/>
<dbReference type="Proteomes" id="UP000008867">
    <property type="component" value="Chromosome 21"/>
</dbReference>
<dbReference type="PANTHER" id="PTHR24207:SF2">
    <property type="entry name" value="ZYX102 PROTEIN"/>
    <property type="match status" value="1"/>
</dbReference>
<feature type="compositionally biased region" description="Polar residues" evidence="6">
    <location>
        <begin position="110"/>
        <end position="128"/>
    </location>
</feature>
<feature type="domain" description="LIM zinc-binding" evidence="7">
    <location>
        <begin position="214"/>
        <end position="281"/>
    </location>
</feature>
<dbReference type="PANTHER" id="PTHR24207">
    <property type="entry name" value="ZYX102 PROTEIN"/>
    <property type="match status" value="1"/>
</dbReference>
<feature type="compositionally biased region" description="Low complexity" evidence="6">
    <location>
        <begin position="340"/>
        <end position="355"/>
    </location>
</feature>
<accession>E6ZVL4</accession>
<keyword evidence="1 5" id="KW-0479">Metal-binding</keyword>
<evidence type="ECO:0000313" key="9">
    <source>
        <dbReference type="Proteomes" id="UP000008867"/>
    </source>
</evidence>
<dbReference type="InterPro" id="IPR001781">
    <property type="entry name" value="Znf_LIM"/>
</dbReference>
<keyword evidence="3 5" id="KW-0862">Zinc</keyword>
<dbReference type="Gene3D" id="2.10.110.10">
    <property type="entry name" value="Cysteine Rich Protein"/>
    <property type="match status" value="2"/>
</dbReference>
<feature type="region of interest" description="Disordered" evidence="6">
    <location>
        <begin position="33"/>
        <end position="144"/>
    </location>
</feature>
<dbReference type="EMBL" id="FQ311443">
    <property type="protein sequence ID" value="CBQ71332.1"/>
    <property type="molecule type" value="Genomic_DNA"/>
</dbReference>
<sequence length="782" mass="82567">MSSPAVVPGAASPNRLGFCQRCGDPISGKIRCSRCGGASKEPRVRSTQTLPAAKKPDPWAHRYVHADSSSQDQAEEYLHDQPPPLSPKRMNHDPALGFGMPSRISRDLRTSATTNDLKPHPTSSSQLSPAAVEQDSRRASQDYTAPVVKGSDGVLSKVCGSLVEPSESRNRWACSDCAAVFARDSTLYAAPASLPAHDAAFYCRECYAKRYSLGECRACARAVLGSTKEDGKYVKASSGVWHGKCWKCKACAKGAVDGAEILVGMDGEPTCEGCFDRPRRKTAVEPRARADAEAGVPDVRRITRVGAARTGAMGATIAELTKKLGQQSVSSARIPFSTRSSSNTSIPTASSSHSSLDAPPRSPSKGGYAFPNHVPTSPGKSAMTRSGSLTGSPPKPRPLTAQFRDGMNLAAFKPSFAGEGERERVSTRDSRSRSVSPVKRAEWSKAKTGESKEAEAAKVRAGSKVPGSPSLAPASTASTRIDISPQDRDRRRTSLGFPRPLNSPFSPHGTDSEPVQGDKPTTSSPDLAAHLEPATGTTRCSACHRLPFDLPSAAATQQVRMVTLSDGVHLHAECFRCAVCAEGIEGSKAFVRLSGEGAGAGAYAHPACAPTVHVVVRAGESEGAGGQKSFRSTLDPAPAGSARSHATHQRELRPSAVPSPAASLRATPAVLPTPNPAAGIFARTRLPPADKLGGMHTCAWCGDKLSPLEATLGPRGTQWHRACLVCRAPPAPQPHGVYYVRGKQPKLMCGKRLDSGAKVNGDGEVRCRECLDRESGAFRVKV</sequence>
<evidence type="ECO:0000313" key="8">
    <source>
        <dbReference type="EMBL" id="CBQ71332.1"/>
    </source>
</evidence>